<dbReference type="InterPro" id="IPR019734">
    <property type="entry name" value="TPR_rpt"/>
</dbReference>
<organism evidence="4">
    <name type="scientific">Hanusia phi</name>
    <dbReference type="NCBI Taxonomy" id="3032"/>
    <lineage>
        <taxon>Eukaryota</taxon>
        <taxon>Cryptophyceae</taxon>
        <taxon>Pyrenomonadales</taxon>
        <taxon>Geminigeraceae</taxon>
        <taxon>Hanusia</taxon>
    </lineage>
</organism>
<dbReference type="Pfam" id="PF00169">
    <property type="entry name" value="PH"/>
    <property type="match status" value="1"/>
</dbReference>
<feature type="compositionally biased region" description="Polar residues" evidence="2">
    <location>
        <begin position="339"/>
        <end position="361"/>
    </location>
</feature>
<dbReference type="SMART" id="SM00233">
    <property type="entry name" value="PH"/>
    <property type="match status" value="1"/>
</dbReference>
<dbReference type="SUPFAM" id="SSF48452">
    <property type="entry name" value="TPR-like"/>
    <property type="match status" value="1"/>
</dbReference>
<protein>
    <recommendedName>
        <fullName evidence="3">PH domain-containing protein</fullName>
    </recommendedName>
</protein>
<evidence type="ECO:0000256" key="1">
    <source>
        <dbReference type="PROSITE-ProRule" id="PRU00339"/>
    </source>
</evidence>
<dbReference type="PROSITE" id="PS50003">
    <property type="entry name" value="PH_DOMAIN"/>
    <property type="match status" value="1"/>
</dbReference>
<accession>A0A7S0HZD7</accession>
<proteinExistence type="predicted"/>
<dbReference type="CDD" id="cd00821">
    <property type="entry name" value="PH"/>
    <property type="match status" value="1"/>
</dbReference>
<feature type="repeat" description="TPR" evidence="1">
    <location>
        <begin position="23"/>
        <end position="56"/>
    </location>
</feature>
<dbReference type="InterPro" id="IPR011990">
    <property type="entry name" value="TPR-like_helical_dom_sf"/>
</dbReference>
<evidence type="ECO:0000259" key="3">
    <source>
        <dbReference type="PROSITE" id="PS50003"/>
    </source>
</evidence>
<gene>
    <name evidence="4" type="ORF">HPHI1048_LOCUS22572</name>
</gene>
<dbReference type="AlphaFoldDB" id="A0A7S0HZD7"/>
<feature type="domain" description="PH" evidence="3">
    <location>
        <begin position="425"/>
        <end position="543"/>
    </location>
</feature>
<dbReference type="InterPro" id="IPR001849">
    <property type="entry name" value="PH_domain"/>
</dbReference>
<dbReference type="SUPFAM" id="SSF50729">
    <property type="entry name" value="PH domain-like"/>
    <property type="match status" value="1"/>
</dbReference>
<feature type="region of interest" description="Disordered" evidence="2">
    <location>
        <begin position="313"/>
        <end position="381"/>
    </location>
</feature>
<dbReference type="Gene3D" id="2.30.29.30">
    <property type="entry name" value="Pleckstrin-homology domain (PH domain)/Phosphotyrosine-binding domain (PTB)"/>
    <property type="match status" value="1"/>
</dbReference>
<evidence type="ECO:0000256" key="2">
    <source>
        <dbReference type="SAM" id="MobiDB-lite"/>
    </source>
</evidence>
<dbReference type="PROSITE" id="PS50005">
    <property type="entry name" value="TPR"/>
    <property type="match status" value="1"/>
</dbReference>
<dbReference type="EMBL" id="HBEO01033338">
    <property type="protein sequence ID" value="CAD8506378.1"/>
    <property type="molecule type" value="Transcribed_RNA"/>
</dbReference>
<sequence>MAADEEAIEEMLRDNPQDILQALFSWQKLGNAAMQVGYFEKAATAYSRMLQLSASNYRLAAWEGAAHANLGCLAIVTGQVKAAGAHFAKEECCARQCKMNEWVLKARRKRGIASSLLLLGVKAEDASRRGLLLDAASDVEEKIEDARQVDTDTTSFGVDQTRIILLARSIQKHTRLQSLIELAREKVSKGNASNSADVLPVLTYFRALTEAHGRKCVQAVACNDLGLVLRIIGDDELSLAWHHKALKHHVSIDNVEGIEADIDHLLASFARDDIHKKRLEQWSNVKLNLRSSQGSVNRNTLNLIRSLLADKSDASSISPPSDGVEVEQGAIQGPDDDALSSQQTWTADTPSSSSVCNSDSGLTAGGSVGWQGQGPPESVASRGIIPRAECVVIDEDLHRLQLHTASETAFVPSTASGSLDIMPNWTRHEGFLKQKVGILNTWKERRVVSALGILEIYRIADRNSSKAELQRKQATDKHGTAQTPDNSITLRVELKGCSVVSKQFGRQHFGIEIKLHNGNKIHFAAQGVMEQSKWIEVIQMQSTSWLDLL</sequence>
<dbReference type="InterPro" id="IPR011993">
    <property type="entry name" value="PH-like_dom_sf"/>
</dbReference>
<keyword evidence="1" id="KW-0802">TPR repeat</keyword>
<dbReference type="Gene3D" id="1.25.40.10">
    <property type="entry name" value="Tetratricopeptide repeat domain"/>
    <property type="match status" value="1"/>
</dbReference>
<evidence type="ECO:0000313" key="4">
    <source>
        <dbReference type="EMBL" id="CAD8506378.1"/>
    </source>
</evidence>
<reference evidence="4" key="1">
    <citation type="submission" date="2021-01" db="EMBL/GenBank/DDBJ databases">
        <authorList>
            <person name="Corre E."/>
            <person name="Pelletier E."/>
            <person name="Niang G."/>
            <person name="Scheremetjew M."/>
            <person name="Finn R."/>
            <person name="Kale V."/>
            <person name="Holt S."/>
            <person name="Cochrane G."/>
            <person name="Meng A."/>
            <person name="Brown T."/>
            <person name="Cohen L."/>
        </authorList>
    </citation>
    <scope>NUCLEOTIDE SEQUENCE</scope>
    <source>
        <strain evidence="4">CCMP325</strain>
    </source>
</reference>
<feature type="compositionally biased region" description="Gly residues" evidence="2">
    <location>
        <begin position="363"/>
        <end position="372"/>
    </location>
</feature>
<name>A0A7S0HZD7_9CRYP</name>